<reference evidence="2" key="1">
    <citation type="journal article" date="2019" name="Int. J. Syst. Evol. Microbiol.">
        <title>The Global Catalogue of Microorganisms (GCM) 10K type strain sequencing project: providing services to taxonomists for standard genome sequencing and annotation.</title>
        <authorList>
            <consortium name="The Broad Institute Genomics Platform"/>
            <consortium name="The Broad Institute Genome Sequencing Center for Infectious Disease"/>
            <person name="Wu L."/>
            <person name="Ma J."/>
        </authorList>
    </citation>
    <scope>NUCLEOTIDE SEQUENCE [LARGE SCALE GENOMIC DNA]</scope>
    <source>
        <strain evidence="2">JCM 18306</strain>
    </source>
</reference>
<dbReference type="Proteomes" id="UP001499878">
    <property type="component" value="Unassembled WGS sequence"/>
</dbReference>
<comment type="caution">
    <text evidence="1">The sequence shown here is derived from an EMBL/GenBank/DDBJ whole genome shotgun (WGS) entry which is preliminary data.</text>
</comment>
<proteinExistence type="predicted"/>
<dbReference type="SUPFAM" id="SSF50960">
    <property type="entry name" value="TolB, C-terminal domain"/>
    <property type="match status" value="1"/>
</dbReference>
<gene>
    <name evidence="1" type="ORF">GCM10023323_67470</name>
</gene>
<accession>A0ABP9TH62</accession>
<keyword evidence="2" id="KW-1185">Reference proteome</keyword>
<evidence type="ECO:0000313" key="2">
    <source>
        <dbReference type="Proteomes" id="UP001499878"/>
    </source>
</evidence>
<evidence type="ECO:0000313" key="1">
    <source>
        <dbReference type="EMBL" id="GAA5216035.1"/>
    </source>
</evidence>
<sequence length="800" mass="86166">MSHLRIAVLALRLPLGKRSRWRLRSLVSVLRTADMCTSAAMRAVTGALDSLGHETVWRTWAEPPTSGASRRRWDSPLVAELLADSTRVPDLLVDAAWRDWLAEHEAGVWSLLERWNRTASACESREARFLSRLALGDGGGAVDARLLADAAVRFGHPIGERARARLLVLNDPEAVDLFCTAALDSPEVAAFCVEHHLAPGDEVRRAVFFVRTGQREQYRALDPDGALLALGYRSASAEERATLRTAITALGGIDTLRVLAGQLSRQEDVTSPDGQERAYLIEQLTEGEDWERLWRFTLPLPLAAAVRTVHSFGAWRPRGEDDRRVFDALRAADPRTVDEHVNALPEAPASSLDPHTRIRLDELDERIRGVADLEFAPDGTQLALAGAVHVGTESDGGLPSVAPVSWAGIMDLGSATLSRLHCDFTYPLVGVAHLGCDTMVVAEADAYADPHNVDGDYSHVANIHYVDPGGVRTLDTGAEEILGVERIAGDRAFVVAASVDDTDTFESPVLFTGGPGGPLVADGLLDGLDDFEPLIVAVDPDRRLVALFDVLYKAVVVDLHSSVVNRLDDGSGTAEDTMTPAALSSSTLVSCSASGDLHVWHDPLTSTEPALTIPAWSAATRPTALAWSPALNRFLAIDVTQGPHLEILDVPPTRDAAVPDRVVVERIALPDNAGPAPIVRLSPKGDELAVGRGGHETVDLYDLTVLTLRSFVTRPMGTMTHHDLAHLVGMQEHPLLDDGIRTVLGLMRACLEHRLRHDMAIGEAAGAAVAPGDFEIELGEVQGRRRSARTDVAASEDGKG</sequence>
<organism evidence="1 2">
    <name type="scientific">Streptomyces thinghirensis</name>
    <dbReference type="NCBI Taxonomy" id="551547"/>
    <lineage>
        <taxon>Bacteria</taxon>
        <taxon>Bacillati</taxon>
        <taxon>Actinomycetota</taxon>
        <taxon>Actinomycetes</taxon>
        <taxon>Kitasatosporales</taxon>
        <taxon>Streptomycetaceae</taxon>
        <taxon>Streptomyces</taxon>
    </lineage>
</organism>
<name>A0ABP9TH62_9ACTN</name>
<protein>
    <submittedName>
        <fullName evidence="1">Uncharacterized protein</fullName>
    </submittedName>
</protein>
<dbReference type="EMBL" id="BAABJR010000024">
    <property type="protein sequence ID" value="GAA5216035.1"/>
    <property type="molecule type" value="Genomic_DNA"/>
</dbReference>